<dbReference type="InterPro" id="IPR023750">
    <property type="entry name" value="RbsD-like_sf"/>
</dbReference>
<accession>A0ABN6PMK2</accession>
<dbReference type="InterPro" id="IPR007721">
    <property type="entry name" value="RbsD_FucU"/>
</dbReference>
<dbReference type="InterPro" id="IPR050443">
    <property type="entry name" value="RbsD/FucU_mutarotase"/>
</dbReference>
<dbReference type="PANTHER" id="PTHR31690:SF4">
    <property type="entry name" value="FUCOSE MUTAROTASE"/>
    <property type="match status" value="1"/>
</dbReference>
<evidence type="ECO:0000256" key="3">
    <source>
        <dbReference type="ARBA" id="ARBA00036324"/>
    </source>
</evidence>
<reference evidence="4" key="1">
    <citation type="submission" date="2022-04" db="EMBL/GenBank/DDBJ databases">
        <title>Whole genome sequence of Sphaerotilus sp. FB-5.</title>
        <authorList>
            <person name="Takeda M."/>
            <person name="Narihara S."/>
            <person name="Akimoto M."/>
            <person name="Akimoto R."/>
            <person name="Nishiyashiki S."/>
            <person name="Murakami T."/>
        </authorList>
    </citation>
    <scope>NUCLEOTIDE SEQUENCE</scope>
    <source>
        <strain evidence="4">FB-5</strain>
    </source>
</reference>
<dbReference type="Proteomes" id="UP001057498">
    <property type="component" value="Chromosome"/>
</dbReference>
<evidence type="ECO:0000256" key="2">
    <source>
        <dbReference type="ARBA" id="ARBA00023235"/>
    </source>
</evidence>
<comment type="catalytic activity">
    <reaction evidence="3">
        <text>alpha-L-fucose = beta-L-fucose</text>
        <dbReference type="Rhea" id="RHEA:25580"/>
        <dbReference type="ChEBI" id="CHEBI:42548"/>
        <dbReference type="ChEBI" id="CHEBI:42589"/>
        <dbReference type="EC" id="5.1.3.29"/>
    </reaction>
</comment>
<evidence type="ECO:0000256" key="1">
    <source>
        <dbReference type="ARBA" id="ARBA00000223"/>
    </source>
</evidence>
<dbReference type="Gene3D" id="3.40.1650.10">
    <property type="entry name" value="RbsD-like domain"/>
    <property type="match status" value="1"/>
</dbReference>
<organism evidence="4 5">
    <name type="scientific">Sphaerotilus microaerophilus</name>
    <dbReference type="NCBI Taxonomy" id="2914710"/>
    <lineage>
        <taxon>Bacteria</taxon>
        <taxon>Pseudomonadati</taxon>
        <taxon>Pseudomonadota</taxon>
        <taxon>Betaproteobacteria</taxon>
        <taxon>Burkholderiales</taxon>
        <taxon>Sphaerotilaceae</taxon>
        <taxon>Sphaerotilus</taxon>
    </lineage>
</organism>
<proteinExistence type="predicted"/>
<protein>
    <submittedName>
        <fullName evidence="4">Fucose isomerase</fullName>
    </submittedName>
</protein>
<comment type="catalytic activity">
    <reaction evidence="1">
        <text>beta-D-ribopyranose = beta-D-ribofuranose</text>
        <dbReference type="Rhea" id="RHEA:25432"/>
        <dbReference type="ChEBI" id="CHEBI:27476"/>
        <dbReference type="ChEBI" id="CHEBI:47002"/>
        <dbReference type="EC" id="5.4.99.62"/>
    </reaction>
</comment>
<evidence type="ECO:0000313" key="4">
    <source>
        <dbReference type="EMBL" id="BDI06404.1"/>
    </source>
</evidence>
<dbReference type="EMBL" id="AP025730">
    <property type="protein sequence ID" value="BDI06404.1"/>
    <property type="molecule type" value="Genomic_DNA"/>
</dbReference>
<dbReference type="SUPFAM" id="SSF102546">
    <property type="entry name" value="RbsD-like"/>
    <property type="match status" value="1"/>
</dbReference>
<name>A0ABN6PMK2_9BURK</name>
<gene>
    <name evidence="4" type="primary">fucU</name>
    <name evidence="4" type="ORF">CATMQ487_33740</name>
</gene>
<sequence>MLKGIDPLLSPELLKVLAEMGHGDEIIIADANFTATSLARRAVMAPLPVISLPGASVQRAVEAVLSLLPLDASVAQPVAYMQVCDTPAGYRSRLQRDVIAALQAGGHAAPEQCEAMERFAFYDRVRQAFAIVHTGDLQPYGNFLLRKGVISEALAA</sequence>
<keyword evidence="5" id="KW-1185">Reference proteome</keyword>
<dbReference type="GO" id="GO:0016853">
    <property type="term" value="F:isomerase activity"/>
    <property type="evidence" value="ECO:0007669"/>
    <property type="project" value="UniProtKB-KW"/>
</dbReference>
<evidence type="ECO:0000313" key="5">
    <source>
        <dbReference type="Proteomes" id="UP001057498"/>
    </source>
</evidence>
<dbReference type="PANTHER" id="PTHR31690">
    <property type="entry name" value="FUCOSE MUTAROTASE"/>
    <property type="match status" value="1"/>
</dbReference>
<keyword evidence="2 4" id="KW-0413">Isomerase</keyword>
<dbReference type="Pfam" id="PF05025">
    <property type="entry name" value="RbsD_FucU"/>
    <property type="match status" value="1"/>
</dbReference>
<dbReference type="RefSeq" id="WP_251969682.1">
    <property type="nucleotide sequence ID" value="NZ_AP025730.1"/>
</dbReference>